<dbReference type="InterPro" id="IPR006140">
    <property type="entry name" value="D-isomer_DH_NAD-bd"/>
</dbReference>
<evidence type="ECO:0000259" key="6">
    <source>
        <dbReference type="Pfam" id="PF02826"/>
    </source>
</evidence>
<keyword evidence="3" id="KW-0520">NAD</keyword>
<dbReference type="PANTHER" id="PTHR42789:SF1">
    <property type="entry name" value="D-ISOMER SPECIFIC 2-HYDROXYACID DEHYDROGENASE FAMILY PROTEIN (AFU_ORTHOLOGUE AFUA_6G10090)"/>
    <property type="match status" value="1"/>
</dbReference>
<sequence>MKVFLSHSTATFPGYFGERALAALKEHAEVVRNMTDRELRDGELAQAAAGCQAIIAYRGSPGTAATFAASPDLVAFLRCAVDISTIDVPGASAHGILVTRATPGFTDSVAELGIGMLVDLARGVTRAASAYHRGETPAPTVGVQLSASTLGLIGYGRIARRMAITARALGMRVLAYDPYAPPEDPGVQAASFAEALSADFVVCLAIASPETENLMDGKAFAAMRRGTFFINLSRGELVDEAALEAALDSGHLAGAAMDVGRAPDQMPSPGLARRPDVIATPHLAGLTPEAAEHQAMDTVRQVAALAAGQVPEGAVNTEAAHRLARLKR</sequence>
<evidence type="ECO:0000256" key="2">
    <source>
        <dbReference type="ARBA" id="ARBA00023002"/>
    </source>
</evidence>
<evidence type="ECO:0000313" key="8">
    <source>
        <dbReference type="Proteomes" id="UP001524642"/>
    </source>
</evidence>
<dbReference type="InterPro" id="IPR006139">
    <property type="entry name" value="D-isomer_2_OHA_DH_cat_dom"/>
</dbReference>
<accession>A0ABT1X3I7</accession>
<evidence type="ECO:0000313" key="7">
    <source>
        <dbReference type="EMBL" id="MCR0982672.1"/>
    </source>
</evidence>
<evidence type="ECO:0000256" key="3">
    <source>
        <dbReference type="ARBA" id="ARBA00023027"/>
    </source>
</evidence>
<dbReference type="InterPro" id="IPR036291">
    <property type="entry name" value="NAD(P)-bd_dom_sf"/>
</dbReference>
<protein>
    <submittedName>
        <fullName evidence="7">Hydroxyacid dehydrogenase</fullName>
    </submittedName>
</protein>
<dbReference type="InterPro" id="IPR029753">
    <property type="entry name" value="D-isomer_DH_CS"/>
</dbReference>
<evidence type="ECO:0000259" key="5">
    <source>
        <dbReference type="Pfam" id="PF00389"/>
    </source>
</evidence>
<dbReference type="Gene3D" id="3.40.50.720">
    <property type="entry name" value="NAD(P)-binding Rossmann-like Domain"/>
    <property type="match status" value="2"/>
</dbReference>
<keyword evidence="2 4" id="KW-0560">Oxidoreductase</keyword>
<feature type="domain" description="D-isomer specific 2-hydroxyacid dehydrogenase catalytic" evidence="5">
    <location>
        <begin position="20"/>
        <end position="316"/>
    </location>
</feature>
<dbReference type="EMBL" id="JANJOU010000008">
    <property type="protein sequence ID" value="MCR0982672.1"/>
    <property type="molecule type" value="Genomic_DNA"/>
</dbReference>
<reference evidence="7 8" key="1">
    <citation type="submission" date="2022-06" db="EMBL/GenBank/DDBJ databases">
        <title>Roseomonas CN29.</title>
        <authorList>
            <person name="Cheng Y."/>
            <person name="He X."/>
        </authorList>
    </citation>
    <scope>NUCLEOTIDE SEQUENCE [LARGE SCALE GENOMIC DNA]</scope>
    <source>
        <strain evidence="7 8">CN29</strain>
    </source>
</reference>
<name>A0ABT1X3I7_9PROT</name>
<evidence type="ECO:0000256" key="4">
    <source>
        <dbReference type="RuleBase" id="RU003719"/>
    </source>
</evidence>
<gene>
    <name evidence="7" type="ORF">NRP21_11490</name>
</gene>
<dbReference type="SUPFAM" id="SSF52283">
    <property type="entry name" value="Formate/glycerate dehydrogenase catalytic domain-like"/>
    <property type="match status" value="1"/>
</dbReference>
<dbReference type="SUPFAM" id="SSF51735">
    <property type="entry name" value="NAD(P)-binding Rossmann-fold domains"/>
    <property type="match status" value="1"/>
</dbReference>
<dbReference type="Proteomes" id="UP001524642">
    <property type="component" value="Unassembled WGS sequence"/>
</dbReference>
<keyword evidence="8" id="KW-1185">Reference proteome</keyword>
<proteinExistence type="inferred from homology"/>
<dbReference type="InterPro" id="IPR050857">
    <property type="entry name" value="D-2-hydroxyacid_DH"/>
</dbReference>
<evidence type="ECO:0000256" key="1">
    <source>
        <dbReference type="ARBA" id="ARBA00005854"/>
    </source>
</evidence>
<organism evidence="7 8">
    <name type="scientific">Roseomonas populi</name>
    <dbReference type="NCBI Taxonomy" id="3121582"/>
    <lineage>
        <taxon>Bacteria</taxon>
        <taxon>Pseudomonadati</taxon>
        <taxon>Pseudomonadota</taxon>
        <taxon>Alphaproteobacteria</taxon>
        <taxon>Acetobacterales</taxon>
        <taxon>Roseomonadaceae</taxon>
        <taxon>Roseomonas</taxon>
    </lineage>
</organism>
<dbReference type="PANTHER" id="PTHR42789">
    <property type="entry name" value="D-ISOMER SPECIFIC 2-HYDROXYACID DEHYDROGENASE FAMILY PROTEIN (AFU_ORTHOLOGUE AFUA_6G10090)"/>
    <property type="match status" value="1"/>
</dbReference>
<dbReference type="Pfam" id="PF02826">
    <property type="entry name" value="2-Hacid_dh_C"/>
    <property type="match status" value="1"/>
</dbReference>
<comment type="caution">
    <text evidence="7">The sequence shown here is derived from an EMBL/GenBank/DDBJ whole genome shotgun (WGS) entry which is preliminary data.</text>
</comment>
<dbReference type="Pfam" id="PF00389">
    <property type="entry name" value="2-Hacid_dh"/>
    <property type="match status" value="1"/>
</dbReference>
<dbReference type="RefSeq" id="WP_257716339.1">
    <property type="nucleotide sequence ID" value="NZ_JANJOU010000008.1"/>
</dbReference>
<comment type="similarity">
    <text evidence="1 4">Belongs to the D-isomer specific 2-hydroxyacid dehydrogenase family.</text>
</comment>
<feature type="domain" description="D-isomer specific 2-hydroxyacid dehydrogenase NAD-binding" evidence="6">
    <location>
        <begin position="114"/>
        <end position="284"/>
    </location>
</feature>
<dbReference type="PROSITE" id="PS00671">
    <property type="entry name" value="D_2_HYDROXYACID_DH_3"/>
    <property type="match status" value="1"/>
</dbReference>